<keyword evidence="2" id="KW-1003">Cell membrane</keyword>
<gene>
    <name evidence="7" type="ORF">ENN47_05130</name>
</gene>
<feature type="transmembrane region" description="Helical" evidence="6">
    <location>
        <begin position="12"/>
        <end position="33"/>
    </location>
</feature>
<evidence type="ECO:0000313" key="7">
    <source>
        <dbReference type="EMBL" id="HDP77562.1"/>
    </source>
</evidence>
<sequence>MNYRSLMRRSTANIELFVLLLAAVVLIVVFSILEPRFFSVNNFRILLETMSILGILSLGVNFLLIAGEMDISFTSVLELSAAVVAISSTAHMNTFVSIAFGVLAATAVGLINAFFAVKLKIPSFLVTLGTQVAIGGLVMILCDYRTIIIRDKSFINVFFGRPFANIASAVYWMIGIAIVIWFVLTRTRFGKWVYATGGKQSSARLMGIPTDRVKISLFVTSAILAGVAGFILGSRATSARPAMGTSYLMPAISAPILAGAALTGGQGSAFKTLLAAFVLTIITNGVTLIGLEPAYRDIFMGVILISALSVRYLQNMNRD</sequence>
<feature type="transmembrane region" description="Helical" evidence="6">
    <location>
        <begin position="163"/>
        <end position="184"/>
    </location>
</feature>
<proteinExistence type="predicted"/>
<feature type="transmembrane region" description="Helical" evidence="6">
    <location>
        <begin position="269"/>
        <end position="291"/>
    </location>
</feature>
<dbReference type="AlphaFoldDB" id="A0A7C1GPR7"/>
<dbReference type="GO" id="GO:0005886">
    <property type="term" value="C:plasma membrane"/>
    <property type="evidence" value="ECO:0007669"/>
    <property type="project" value="UniProtKB-SubCell"/>
</dbReference>
<feature type="transmembrane region" description="Helical" evidence="6">
    <location>
        <begin position="215"/>
        <end position="233"/>
    </location>
</feature>
<dbReference type="GO" id="GO:0022857">
    <property type="term" value="F:transmembrane transporter activity"/>
    <property type="evidence" value="ECO:0007669"/>
    <property type="project" value="InterPro"/>
</dbReference>
<evidence type="ECO:0000256" key="3">
    <source>
        <dbReference type="ARBA" id="ARBA00022692"/>
    </source>
</evidence>
<keyword evidence="4 6" id="KW-1133">Transmembrane helix</keyword>
<evidence type="ECO:0000256" key="4">
    <source>
        <dbReference type="ARBA" id="ARBA00022989"/>
    </source>
</evidence>
<dbReference type="InterPro" id="IPR001851">
    <property type="entry name" value="ABC_transp_permease"/>
</dbReference>
<evidence type="ECO:0000256" key="2">
    <source>
        <dbReference type="ARBA" id="ARBA00022475"/>
    </source>
</evidence>
<feature type="transmembrane region" description="Helical" evidence="6">
    <location>
        <begin position="121"/>
        <end position="142"/>
    </location>
</feature>
<dbReference type="PANTHER" id="PTHR32196:SF72">
    <property type="entry name" value="RIBOSE IMPORT PERMEASE PROTEIN RBSC"/>
    <property type="match status" value="1"/>
</dbReference>
<dbReference type="Proteomes" id="UP000886198">
    <property type="component" value="Unassembled WGS sequence"/>
</dbReference>
<comment type="subcellular location">
    <subcellularLocation>
        <location evidence="1">Cell membrane</location>
        <topology evidence="1">Multi-pass membrane protein</topology>
    </subcellularLocation>
</comment>
<dbReference type="PANTHER" id="PTHR32196">
    <property type="entry name" value="ABC TRANSPORTER PERMEASE PROTEIN YPHD-RELATED-RELATED"/>
    <property type="match status" value="1"/>
</dbReference>
<evidence type="ECO:0000256" key="5">
    <source>
        <dbReference type="ARBA" id="ARBA00023136"/>
    </source>
</evidence>
<accession>A0A7C1GPR7</accession>
<evidence type="ECO:0000256" key="1">
    <source>
        <dbReference type="ARBA" id="ARBA00004651"/>
    </source>
</evidence>
<dbReference type="EMBL" id="DSBT01000139">
    <property type="protein sequence ID" value="HDP77562.1"/>
    <property type="molecule type" value="Genomic_DNA"/>
</dbReference>
<organism evidence="7">
    <name type="scientific">Mesotoga infera</name>
    <dbReference type="NCBI Taxonomy" id="1236046"/>
    <lineage>
        <taxon>Bacteria</taxon>
        <taxon>Thermotogati</taxon>
        <taxon>Thermotogota</taxon>
        <taxon>Thermotogae</taxon>
        <taxon>Kosmotogales</taxon>
        <taxon>Kosmotogaceae</taxon>
        <taxon>Mesotoga</taxon>
    </lineage>
</organism>
<protein>
    <submittedName>
        <fullName evidence="7">ABC transporter permease</fullName>
    </submittedName>
</protein>
<keyword evidence="3 6" id="KW-0812">Transmembrane</keyword>
<name>A0A7C1GPR7_9BACT</name>
<keyword evidence="5 6" id="KW-0472">Membrane</keyword>
<evidence type="ECO:0000256" key="6">
    <source>
        <dbReference type="SAM" id="Phobius"/>
    </source>
</evidence>
<reference evidence="7" key="1">
    <citation type="journal article" date="2020" name="mSystems">
        <title>Genome- and Community-Level Interaction Insights into Carbon Utilization and Element Cycling Functions of Hydrothermarchaeota in Hydrothermal Sediment.</title>
        <authorList>
            <person name="Zhou Z."/>
            <person name="Liu Y."/>
            <person name="Xu W."/>
            <person name="Pan J."/>
            <person name="Luo Z.H."/>
            <person name="Li M."/>
        </authorList>
    </citation>
    <scope>NUCLEOTIDE SEQUENCE [LARGE SCALE GENOMIC DNA]</scope>
    <source>
        <strain evidence="7">SpSt-1179</strain>
    </source>
</reference>
<dbReference type="CDD" id="cd06579">
    <property type="entry name" value="TM_PBP1_transp_AraH_like"/>
    <property type="match status" value="1"/>
</dbReference>
<dbReference type="Pfam" id="PF02653">
    <property type="entry name" value="BPD_transp_2"/>
    <property type="match status" value="1"/>
</dbReference>
<comment type="caution">
    <text evidence="7">The sequence shown here is derived from an EMBL/GenBank/DDBJ whole genome shotgun (WGS) entry which is preliminary data.</text>
</comment>
<feature type="transmembrane region" description="Helical" evidence="6">
    <location>
        <begin position="245"/>
        <end position="263"/>
    </location>
</feature>
<feature type="transmembrane region" description="Helical" evidence="6">
    <location>
        <begin position="45"/>
        <end position="65"/>
    </location>
</feature>
<feature type="transmembrane region" description="Helical" evidence="6">
    <location>
        <begin position="95"/>
        <end position="115"/>
    </location>
</feature>